<organism evidence="3 4">
    <name type="scientific">Entamoeba histolytica HM-1:IMSS-B</name>
    <dbReference type="NCBI Taxonomy" id="885319"/>
    <lineage>
        <taxon>Eukaryota</taxon>
        <taxon>Amoebozoa</taxon>
        <taxon>Evosea</taxon>
        <taxon>Archamoebae</taxon>
        <taxon>Mastigamoebida</taxon>
        <taxon>Entamoebidae</taxon>
        <taxon>Entamoeba</taxon>
    </lineage>
</organism>
<dbReference type="Pfam" id="PF04851">
    <property type="entry name" value="ResIII"/>
    <property type="match status" value="1"/>
</dbReference>
<evidence type="ECO:0000259" key="2">
    <source>
        <dbReference type="Pfam" id="PF04851"/>
    </source>
</evidence>
<dbReference type="InterPro" id="IPR050742">
    <property type="entry name" value="Helicase_Restrict-Modif_Enz"/>
</dbReference>
<dbReference type="Pfam" id="PF00271">
    <property type="entry name" value="Helicase_C"/>
    <property type="match status" value="1"/>
</dbReference>
<dbReference type="Gene3D" id="3.40.50.300">
    <property type="entry name" value="P-loop containing nucleotide triphosphate hydrolases"/>
    <property type="match status" value="2"/>
</dbReference>
<name>M3S1H5_ENTH1</name>
<accession>M3S1H5</accession>
<dbReference type="PANTHER" id="PTHR47396:SF1">
    <property type="entry name" value="ATP-DEPENDENT HELICASE IRC3-RELATED"/>
    <property type="match status" value="1"/>
</dbReference>
<dbReference type="SUPFAM" id="SSF52540">
    <property type="entry name" value="P-loop containing nucleoside triphosphate hydrolases"/>
    <property type="match status" value="1"/>
</dbReference>
<feature type="domain" description="Helicase C-terminal" evidence="1">
    <location>
        <begin position="254"/>
        <end position="355"/>
    </location>
</feature>
<sequence length="459" mass="51211">MKALRTWQSSCIDSAIEHYKHSRHFFCQATPGAGKTRMAAELAKEMLQKGLIDLVLCFAPSCQVVEGLQSTFSKVLDRQFDGQLGSIGIASTYQAMDYRSGSFWKLVENYRVLAVFDEIHHCAGHDPVLCNSWGQVILQRLQDKAAFTLALSGTPWRSDERAIALARYSNPEGQLICDFRYGLREAVSDWVCRTPRIVLVDNSAIRLIEQNDGGALITNHSSIAQLLKETPVTFESLLSHHEVIEKILALGQEKLDDLRNLIPNAGGLVVATNIRHAYQIAGILRSKGNDCVIVTTRTAGAQDVIENFRNGSSQWIIAVGMISEGTDIPRLQVCCYLSRIRTELHYRQVLGRILRRTGAQDSQAWLYVLAEPSLLLFSHRIAEDLPEDIAVIENVQVLKNNEAIHNGITSDDFDPVSDCLSFKVGRSSTTVDEIDVAFDESTLRVELSSKFRTEILSLY</sequence>
<dbReference type="Proteomes" id="UP000030781">
    <property type="component" value="Unassembled WGS sequence"/>
</dbReference>
<dbReference type="GO" id="GO:0016787">
    <property type="term" value="F:hydrolase activity"/>
    <property type="evidence" value="ECO:0007669"/>
    <property type="project" value="InterPro"/>
</dbReference>
<dbReference type="InterPro" id="IPR006935">
    <property type="entry name" value="Helicase/UvrB_N"/>
</dbReference>
<dbReference type="GO" id="GO:0005829">
    <property type="term" value="C:cytosol"/>
    <property type="evidence" value="ECO:0007669"/>
    <property type="project" value="TreeGrafter"/>
</dbReference>
<dbReference type="GO" id="GO:0005524">
    <property type="term" value="F:ATP binding"/>
    <property type="evidence" value="ECO:0007669"/>
    <property type="project" value="InterPro"/>
</dbReference>
<dbReference type="AlphaFoldDB" id="M3S1H5"/>
<evidence type="ECO:0000313" key="4">
    <source>
        <dbReference type="Proteomes" id="UP000030781"/>
    </source>
</evidence>
<dbReference type="EMBL" id="KB611524">
    <property type="protein sequence ID" value="EMH72629.1"/>
    <property type="molecule type" value="Genomic_DNA"/>
</dbReference>
<dbReference type="InterPro" id="IPR001650">
    <property type="entry name" value="Helicase_C-like"/>
</dbReference>
<evidence type="ECO:0000259" key="1">
    <source>
        <dbReference type="Pfam" id="PF00271"/>
    </source>
</evidence>
<feature type="domain" description="Helicase/UvrB N-terminal" evidence="2">
    <location>
        <begin position="3"/>
        <end position="155"/>
    </location>
</feature>
<gene>
    <name evidence="3" type="ORF">EHI8A_028230</name>
</gene>
<dbReference type="PANTHER" id="PTHR47396">
    <property type="entry name" value="TYPE I RESTRICTION ENZYME ECOKI R PROTEIN"/>
    <property type="match status" value="1"/>
</dbReference>
<dbReference type="VEuPathDB" id="AmoebaDB:EHI8A_028230"/>
<proteinExistence type="predicted"/>
<protein>
    <submittedName>
        <fullName evidence="3">Type III restriction enzyme, res subunit, putative</fullName>
    </submittedName>
</protein>
<dbReference type="GO" id="GO:0003677">
    <property type="term" value="F:DNA binding"/>
    <property type="evidence" value="ECO:0007669"/>
    <property type="project" value="InterPro"/>
</dbReference>
<evidence type="ECO:0000313" key="3">
    <source>
        <dbReference type="EMBL" id="EMH72629.1"/>
    </source>
</evidence>
<dbReference type="InterPro" id="IPR027417">
    <property type="entry name" value="P-loop_NTPase"/>
</dbReference>
<reference evidence="3 4" key="1">
    <citation type="submission" date="2013-01" db="EMBL/GenBank/DDBJ databases">
        <authorList>
            <person name="Hannick L."/>
            <person name="Zafar N."/>
            <person name="Lorenzi H."/>
            <person name="Ali I.A."/>
            <person name="Petri W.P."/>
            <person name="Caler E."/>
        </authorList>
    </citation>
    <scope>NUCLEOTIDE SEQUENCE [LARGE SCALE GENOMIC DNA]</scope>
    <source>
        <strain evidence="4">HM3:IMSS-B</strain>
    </source>
</reference>